<accession>A0A3L6FZY2</accession>
<feature type="transmembrane region" description="Helical" evidence="7">
    <location>
        <begin position="505"/>
        <end position="525"/>
    </location>
</feature>
<proteinExistence type="predicted"/>
<evidence type="ECO:0000256" key="4">
    <source>
        <dbReference type="ARBA" id="ARBA00022970"/>
    </source>
</evidence>
<dbReference type="GO" id="GO:0016020">
    <property type="term" value="C:membrane"/>
    <property type="evidence" value="ECO:0007669"/>
    <property type="project" value="UniProtKB-SubCell"/>
</dbReference>
<evidence type="ECO:0000256" key="1">
    <source>
        <dbReference type="ARBA" id="ARBA00004370"/>
    </source>
</evidence>
<dbReference type="Pfam" id="PF01490">
    <property type="entry name" value="Aa_trans"/>
    <property type="match status" value="2"/>
</dbReference>
<keyword evidence="5 7" id="KW-1133">Transmembrane helix</keyword>
<sequence>MWLWTRQKSPPVGHRPPKVLFDPASPGHPVPHKDGSLYSLITVLVTRLATRHELRALRFPNAGCWPMAQHHGSHSLEVGGVEFDDDGRAARTGNLWTCFAHIITAVIGCGVLALSWSVAQLGWVGGPVAMLCFAFVTYLSAFLLSHCYRSPGSDDGSLKRQRNYTYMDAVRTHLGEKRTWLCGLFQYLNMYGTAIAYTITTATCLRYGTVPYVRTPLSSFDLLAMLDGNGDTRYYCRRAIVRANCYHSQGHSAPCGAGGDHLYMLLFGAAQAVLSLIPNFHSMAWLSAVAAVMSFTYATIGLGLGLAKTIENGAIKGSVAGVPMSTAPQKVWRVAQAIGDIAFAYPYTIVLLEIQDTLKSPPPESETMQKGNVLAVLATTFFYLAVGCFGYAAFGNAAPGNLLTGFGFYEPYWLIDFANACIVLHLLGGYQMFSQQIFTFADRSLAARFPNSAFVNKSYAVKVPGAPASWSYSLNLQRLCFRTAYVASTTGLALLFPYFNEVLGVLGAVVFWPLAIYLPVEMYCVQRGVLPWTRTWVALQAFSVVCFVVGTFAFVGSVEGVIRKRLG</sequence>
<name>A0A3L6FZY2_MAIZE</name>
<feature type="domain" description="Amino acid transporter transmembrane" evidence="8">
    <location>
        <begin position="92"/>
        <end position="206"/>
    </location>
</feature>
<feature type="transmembrane region" description="Helical" evidence="7">
    <location>
        <begin position="373"/>
        <end position="392"/>
    </location>
</feature>
<feature type="transmembrane region" description="Helical" evidence="7">
    <location>
        <begin position="284"/>
        <end position="307"/>
    </location>
</feature>
<comment type="caution">
    <text evidence="9">The sequence shown here is derived from an EMBL/GenBank/DDBJ whole genome shotgun (WGS) entry which is preliminary data.</text>
</comment>
<feature type="transmembrane region" description="Helical" evidence="7">
    <location>
        <begin position="124"/>
        <end position="144"/>
    </location>
</feature>
<feature type="transmembrane region" description="Helical" evidence="7">
    <location>
        <begin position="537"/>
        <end position="558"/>
    </location>
</feature>
<keyword evidence="2" id="KW-0813">Transport</keyword>
<comment type="subcellular location">
    <subcellularLocation>
        <location evidence="1">Membrane</location>
    </subcellularLocation>
</comment>
<dbReference type="GO" id="GO:0006865">
    <property type="term" value="P:amino acid transport"/>
    <property type="evidence" value="ECO:0007669"/>
    <property type="project" value="UniProtKB-KW"/>
</dbReference>
<reference evidence="9 10" key="1">
    <citation type="journal article" date="2018" name="Nat. Genet.">
        <title>Extensive intraspecific gene order and gene structural variations between Mo17 and other maize genomes.</title>
        <authorList>
            <person name="Sun S."/>
            <person name="Zhou Y."/>
            <person name="Chen J."/>
            <person name="Shi J."/>
            <person name="Zhao H."/>
            <person name="Zhao H."/>
            <person name="Song W."/>
            <person name="Zhang M."/>
            <person name="Cui Y."/>
            <person name="Dong X."/>
            <person name="Liu H."/>
            <person name="Ma X."/>
            <person name="Jiao Y."/>
            <person name="Wang B."/>
            <person name="Wei X."/>
            <person name="Stein J.C."/>
            <person name="Glaubitz J.C."/>
            <person name="Lu F."/>
            <person name="Yu G."/>
            <person name="Liang C."/>
            <person name="Fengler K."/>
            <person name="Li B."/>
            <person name="Rafalski A."/>
            <person name="Schnable P.S."/>
            <person name="Ware D.H."/>
            <person name="Buckler E.S."/>
            <person name="Lai J."/>
        </authorList>
    </citation>
    <scope>NUCLEOTIDE SEQUENCE [LARGE SCALE GENOMIC DNA]</scope>
    <source>
        <strain evidence="10">cv. Missouri 17</strain>
        <tissue evidence="9">Seedling</tissue>
    </source>
</reference>
<keyword evidence="6 7" id="KW-0472">Membrane</keyword>
<protein>
    <submittedName>
        <fullName evidence="9">Amino acid permease 2</fullName>
    </submittedName>
</protein>
<evidence type="ECO:0000313" key="9">
    <source>
        <dbReference type="EMBL" id="PWZ40408.1"/>
    </source>
</evidence>
<keyword evidence="3 7" id="KW-0812">Transmembrane</keyword>
<organism evidence="9 10">
    <name type="scientific">Zea mays</name>
    <name type="common">Maize</name>
    <dbReference type="NCBI Taxonomy" id="4577"/>
    <lineage>
        <taxon>Eukaryota</taxon>
        <taxon>Viridiplantae</taxon>
        <taxon>Streptophyta</taxon>
        <taxon>Embryophyta</taxon>
        <taxon>Tracheophyta</taxon>
        <taxon>Spermatophyta</taxon>
        <taxon>Magnoliopsida</taxon>
        <taxon>Liliopsida</taxon>
        <taxon>Poales</taxon>
        <taxon>Poaceae</taxon>
        <taxon>PACMAD clade</taxon>
        <taxon>Panicoideae</taxon>
        <taxon>Andropogonodae</taxon>
        <taxon>Andropogoneae</taxon>
        <taxon>Tripsacinae</taxon>
        <taxon>Zea</taxon>
    </lineage>
</organism>
<feature type="transmembrane region" description="Helical" evidence="7">
    <location>
        <begin position="98"/>
        <end position="118"/>
    </location>
</feature>
<dbReference type="EMBL" id="NCVQ01000003">
    <property type="protein sequence ID" value="PWZ40408.1"/>
    <property type="molecule type" value="Genomic_DNA"/>
</dbReference>
<feature type="domain" description="Amino acid transporter transmembrane" evidence="8">
    <location>
        <begin position="262"/>
        <end position="562"/>
    </location>
</feature>
<evidence type="ECO:0000259" key="8">
    <source>
        <dbReference type="Pfam" id="PF01490"/>
    </source>
</evidence>
<evidence type="ECO:0000256" key="6">
    <source>
        <dbReference type="ARBA" id="ARBA00023136"/>
    </source>
</evidence>
<dbReference type="AlphaFoldDB" id="A0A3L6FZY2"/>
<keyword evidence="4" id="KW-0029">Amino-acid transport</keyword>
<feature type="transmembrane region" description="Helical" evidence="7">
    <location>
        <begin position="412"/>
        <end position="433"/>
    </location>
</feature>
<evidence type="ECO:0000256" key="5">
    <source>
        <dbReference type="ARBA" id="ARBA00022989"/>
    </source>
</evidence>
<dbReference type="Proteomes" id="UP000251960">
    <property type="component" value="Chromosome 2"/>
</dbReference>
<dbReference type="InterPro" id="IPR013057">
    <property type="entry name" value="AA_transpt_TM"/>
</dbReference>
<gene>
    <name evidence="9" type="primary">AAP2_6</name>
    <name evidence="9" type="ORF">Zm00014a_006781</name>
</gene>
<dbReference type="ExpressionAtlas" id="A0A3L6FZY2">
    <property type="expression patterns" value="baseline and differential"/>
</dbReference>
<evidence type="ECO:0000256" key="3">
    <source>
        <dbReference type="ARBA" id="ARBA00022692"/>
    </source>
</evidence>
<evidence type="ECO:0000313" key="10">
    <source>
        <dbReference type="Proteomes" id="UP000251960"/>
    </source>
</evidence>
<dbReference type="PANTHER" id="PTHR48017">
    <property type="entry name" value="OS05G0424000 PROTEIN-RELATED"/>
    <property type="match status" value="1"/>
</dbReference>
<evidence type="ECO:0000256" key="2">
    <source>
        <dbReference type="ARBA" id="ARBA00022448"/>
    </source>
</evidence>
<evidence type="ECO:0000256" key="7">
    <source>
        <dbReference type="SAM" id="Phobius"/>
    </source>
</evidence>